<dbReference type="InterPro" id="IPR016155">
    <property type="entry name" value="Mopterin_synth/thiamin_S_b"/>
</dbReference>
<organism evidence="2">
    <name type="scientific">Desulfobacca acetoxidans</name>
    <dbReference type="NCBI Taxonomy" id="60893"/>
    <lineage>
        <taxon>Bacteria</taxon>
        <taxon>Pseudomonadati</taxon>
        <taxon>Thermodesulfobacteriota</taxon>
        <taxon>Desulfobaccia</taxon>
        <taxon>Desulfobaccales</taxon>
        <taxon>Desulfobaccaceae</taxon>
        <taxon>Desulfobacca</taxon>
    </lineage>
</organism>
<dbReference type="Gene3D" id="3.10.20.30">
    <property type="match status" value="1"/>
</dbReference>
<dbReference type="EMBL" id="DTMF01000330">
    <property type="protein sequence ID" value="HGF35422.1"/>
    <property type="molecule type" value="Genomic_DNA"/>
</dbReference>
<dbReference type="Pfam" id="PF14451">
    <property type="entry name" value="Ub-Mut7C"/>
    <property type="match status" value="1"/>
</dbReference>
<evidence type="ECO:0000313" key="2">
    <source>
        <dbReference type="EMBL" id="HGF35422.1"/>
    </source>
</evidence>
<accession>A0A7C3V512</accession>
<dbReference type="InterPro" id="IPR012675">
    <property type="entry name" value="Beta-grasp_dom_sf"/>
</dbReference>
<comment type="caution">
    <text evidence="2">The sequence shown here is derived from an EMBL/GenBank/DDBJ whole genome shotgun (WGS) entry which is preliminary data.</text>
</comment>
<gene>
    <name evidence="2" type="ORF">ENW96_13760</name>
</gene>
<protein>
    <submittedName>
        <fullName evidence="2">Thiamine biosynthesis protein ThiS</fullName>
    </submittedName>
</protein>
<dbReference type="InterPro" id="IPR027798">
    <property type="entry name" value="Ub_Mut7C"/>
</dbReference>
<dbReference type="AlphaFoldDB" id="A0A7C3V512"/>
<reference evidence="2" key="1">
    <citation type="journal article" date="2020" name="mSystems">
        <title>Genome- and Community-Level Interaction Insights into Carbon Utilization and Element Cycling Functions of Hydrothermarchaeota in Hydrothermal Sediment.</title>
        <authorList>
            <person name="Zhou Z."/>
            <person name="Liu Y."/>
            <person name="Xu W."/>
            <person name="Pan J."/>
            <person name="Luo Z.H."/>
            <person name="Li M."/>
        </authorList>
    </citation>
    <scope>NUCLEOTIDE SEQUENCE [LARGE SCALE GENOMIC DNA]</scope>
    <source>
        <strain evidence="2">SpSt-897</strain>
    </source>
</reference>
<name>A0A7C3V512_9BACT</name>
<evidence type="ECO:0000259" key="1">
    <source>
        <dbReference type="Pfam" id="PF14451"/>
    </source>
</evidence>
<dbReference type="SUPFAM" id="SSF54285">
    <property type="entry name" value="MoaD/ThiS"/>
    <property type="match status" value="1"/>
</dbReference>
<proteinExistence type="predicted"/>
<sequence>MGSLTPEPRTHFYAMPLQVFLNASLRRYVPGYDPYRGLTLEAPPGTAVSRLISQLGLPPEEVTLIMVNGIRRPPEYLLQGEERVGLFPPIGGG</sequence>
<feature type="domain" description="Ubiquitin Mut7-C" evidence="1">
    <location>
        <begin position="19"/>
        <end position="88"/>
    </location>
</feature>